<keyword evidence="2 6" id="KW-0418">Kinase</keyword>
<organism evidence="6 7">
    <name type="scientific">Herbihabitans rhizosphaerae</name>
    <dbReference type="NCBI Taxonomy" id="1872711"/>
    <lineage>
        <taxon>Bacteria</taxon>
        <taxon>Bacillati</taxon>
        <taxon>Actinomycetota</taxon>
        <taxon>Actinomycetes</taxon>
        <taxon>Pseudonocardiales</taxon>
        <taxon>Pseudonocardiaceae</taxon>
        <taxon>Herbihabitans</taxon>
    </lineage>
</organism>
<dbReference type="InterPro" id="IPR036890">
    <property type="entry name" value="HATPase_C_sf"/>
</dbReference>
<feature type="transmembrane region" description="Helical" evidence="4">
    <location>
        <begin position="93"/>
        <end position="117"/>
    </location>
</feature>
<feature type="transmembrane region" description="Helical" evidence="4">
    <location>
        <begin position="69"/>
        <end position="86"/>
    </location>
</feature>
<dbReference type="GO" id="GO:0000160">
    <property type="term" value="P:phosphorelay signal transduction system"/>
    <property type="evidence" value="ECO:0007669"/>
    <property type="project" value="UniProtKB-KW"/>
</dbReference>
<feature type="domain" description="Histidine kinase/HSP90-like ATPase" evidence="5">
    <location>
        <begin position="254"/>
        <end position="338"/>
    </location>
</feature>
<evidence type="ECO:0000313" key="7">
    <source>
        <dbReference type="Proteomes" id="UP000294257"/>
    </source>
</evidence>
<dbReference type="PANTHER" id="PTHR24421">
    <property type="entry name" value="NITRATE/NITRITE SENSOR PROTEIN NARX-RELATED"/>
    <property type="match status" value="1"/>
</dbReference>
<evidence type="ECO:0000256" key="1">
    <source>
        <dbReference type="ARBA" id="ARBA00022679"/>
    </source>
</evidence>
<reference evidence="6 7" key="1">
    <citation type="submission" date="2019-02" db="EMBL/GenBank/DDBJ databases">
        <title>Genomic Encyclopedia of Type Strains, Phase IV (KMG-IV): sequencing the most valuable type-strain genomes for metagenomic binning, comparative biology and taxonomic classification.</title>
        <authorList>
            <person name="Goeker M."/>
        </authorList>
    </citation>
    <scope>NUCLEOTIDE SEQUENCE [LARGE SCALE GENOMIC DNA]</scope>
    <source>
        <strain evidence="6 7">DSM 101727</strain>
    </source>
</reference>
<dbReference type="CDD" id="cd16917">
    <property type="entry name" value="HATPase_UhpB-NarQ-NarX-like"/>
    <property type="match status" value="1"/>
</dbReference>
<protein>
    <submittedName>
        <fullName evidence="6">Signal transduction histidine kinase</fullName>
    </submittedName>
</protein>
<dbReference type="InterPro" id="IPR003594">
    <property type="entry name" value="HATPase_dom"/>
</dbReference>
<evidence type="ECO:0000256" key="2">
    <source>
        <dbReference type="ARBA" id="ARBA00022777"/>
    </source>
</evidence>
<sequence>MAGLCGVFGLAGYHGADTLIVAVLAGAITLLSCAQGLWYAVAPVPFAAAGIVLAVTLGLSQLVLGAQPYTGWILATASIMSVTCYFEWPHRQLAAHAVAAATVAGYTAGCVLAGGGFPVVPSVRMVLQALLAWLGLRLILRSARFCDRLSRRAARRRSTAEAARAQRAADSAYLALLHDTASTTFLMVSTAAADDFGWLPGQARRDLEVLTTQSVRERETDLAELLESFDGHMDLDVRLDVRGPIVLPAEAAFAIYHGVREALSNVRKHSGDLRPTVSAHQDGQVEVLVRDRGRGFDPDHVPPHRRGLSDSIRARMTEAGGQVEVTSAAGEGTTVHWTWTRG</sequence>
<name>A0A4Q7KKI6_9PSEU</name>
<evidence type="ECO:0000313" key="6">
    <source>
        <dbReference type="EMBL" id="RZS36390.1"/>
    </source>
</evidence>
<accession>A0A4Q7KKI6</accession>
<dbReference type="AlphaFoldDB" id="A0A4Q7KKI6"/>
<evidence type="ECO:0000256" key="3">
    <source>
        <dbReference type="ARBA" id="ARBA00023012"/>
    </source>
</evidence>
<dbReference type="SUPFAM" id="SSF55874">
    <property type="entry name" value="ATPase domain of HSP90 chaperone/DNA topoisomerase II/histidine kinase"/>
    <property type="match status" value="1"/>
</dbReference>
<dbReference type="PANTHER" id="PTHR24421:SF61">
    <property type="entry name" value="OXYGEN SENSOR HISTIDINE KINASE NREB"/>
    <property type="match status" value="1"/>
</dbReference>
<keyword evidence="1" id="KW-0808">Transferase</keyword>
<evidence type="ECO:0000256" key="4">
    <source>
        <dbReference type="SAM" id="Phobius"/>
    </source>
</evidence>
<proteinExistence type="predicted"/>
<keyword evidence="7" id="KW-1185">Reference proteome</keyword>
<dbReference type="Proteomes" id="UP000294257">
    <property type="component" value="Unassembled WGS sequence"/>
</dbReference>
<evidence type="ECO:0000259" key="5">
    <source>
        <dbReference type="Pfam" id="PF02518"/>
    </source>
</evidence>
<dbReference type="Gene3D" id="3.30.565.10">
    <property type="entry name" value="Histidine kinase-like ATPase, C-terminal domain"/>
    <property type="match status" value="1"/>
</dbReference>
<dbReference type="Pfam" id="PF02518">
    <property type="entry name" value="HATPase_c"/>
    <property type="match status" value="1"/>
</dbReference>
<feature type="transmembrane region" description="Helical" evidence="4">
    <location>
        <begin position="46"/>
        <end position="63"/>
    </location>
</feature>
<keyword evidence="4" id="KW-0812">Transmembrane</keyword>
<dbReference type="GO" id="GO:0016301">
    <property type="term" value="F:kinase activity"/>
    <property type="evidence" value="ECO:0007669"/>
    <property type="project" value="UniProtKB-KW"/>
</dbReference>
<keyword evidence="4" id="KW-0472">Membrane</keyword>
<gene>
    <name evidence="6" type="ORF">EV193_10771</name>
</gene>
<feature type="transmembrane region" description="Helical" evidence="4">
    <location>
        <begin position="19"/>
        <end position="39"/>
    </location>
</feature>
<comment type="caution">
    <text evidence="6">The sequence shown here is derived from an EMBL/GenBank/DDBJ whole genome shotgun (WGS) entry which is preliminary data.</text>
</comment>
<keyword evidence="3" id="KW-0902">Two-component regulatory system</keyword>
<dbReference type="EMBL" id="SGWQ01000007">
    <property type="protein sequence ID" value="RZS36390.1"/>
    <property type="molecule type" value="Genomic_DNA"/>
</dbReference>
<keyword evidence="4" id="KW-1133">Transmembrane helix</keyword>
<dbReference type="InterPro" id="IPR050482">
    <property type="entry name" value="Sensor_HK_TwoCompSys"/>
</dbReference>